<feature type="domain" description="Aminoglycoside phosphotransferase" evidence="1">
    <location>
        <begin position="4"/>
        <end position="217"/>
    </location>
</feature>
<organism evidence="2 3">
    <name type="scientific">Kurthia populi</name>
    <dbReference type="NCBI Taxonomy" id="1562132"/>
    <lineage>
        <taxon>Bacteria</taxon>
        <taxon>Bacillati</taxon>
        <taxon>Bacillota</taxon>
        <taxon>Bacilli</taxon>
        <taxon>Bacillales</taxon>
        <taxon>Caryophanaceae</taxon>
        <taxon>Kurthia</taxon>
    </lineage>
</organism>
<dbReference type="Proteomes" id="UP001597568">
    <property type="component" value="Unassembled WGS sequence"/>
</dbReference>
<comment type="caution">
    <text evidence="2">The sequence shown here is derived from an EMBL/GenBank/DDBJ whole genome shotgun (WGS) entry which is preliminary data.</text>
</comment>
<dbReference type="PANTHER" id="PTHR41283">
    <property type="entry name" value="AMINOGLYCOSIDE PHOSPHOTRANSFERASE"/>
    <property type="match status" value="1"/>
</dbReference>
<gene>
    <name evidence="2" type="ORF">ACFSY7_15670</name>
</gene>
<protein>
    <submittedName>
        <fullName evidence="2">Phosphotransferase family protein</fullName>
    </submittedName>
</protein>
<dbReference type="InterPro" id="IPR011009">
    <property type="entry name" value="Kinase-like_dom_sf"/>
</dbReference>
<dbReference type="Gene3D" id="3.90.1200.10">
    <property type="match status" value="1"/>
</dbReference>
<dbReference type="SUPFAM" id="SSF56112">
    <property type="entry name" value="Protein kinase-like (PK-like)"/>
    <property type="match status" value="1"/>
</dbReference>
<keyword evidence="3" id="KW-1185">Reference proteome</keyword>
<proteinExistence type="predicted"/>
<dbReference type="RefSeq" id="WP_380148595.1">
    <property type="nucleotide sequence ID" value="NZ_JBHUOR010000131.1"/>
</dbReference>
<accession>A0ABW5Y3R9</accession>
<evidence type="ECO:0000313" key="2">
    <source>
        <dbReference type="EMBL" id="MFD2869932.1"/>
    </source>
</evidence>
<dbReference type="PANTHER" id="PTHR41283:SF1">
    <property type="entry name" value="AMINOGLYCOSIDE PHOSPHOTRANSFERASE DOMAIN-CONTAINING PROTEIN"/>
    <property type="match status" value="1"/>
</dbReference>
<evidence type="ECO:0000313" key="3">
    <source>
        <dbReference type="Proteomes" id="UP001597568"/>
    </source>
</evidence>
<reference evidence="3" key="1">
    <citation type="journal article" date="2019" name="Int. J. Syst. Evol. Microbiol.">
        <title>The Global Catalogue of Microorganisms (GCM) 10K type strain sequencing project: providing services to taxonomists for standard genome sequencing and annotation.</title>
        <authorList>
            <consortium name="The Broad Institute Genomics Platform"/>
            <consortium name="The Broad Institute Genome Sequencing Center for Infectious Disease"/>
            <person name="Wu L."/>
            <person name="Ma J."/>
        </authorList>
    </citation>
    <scope>NUCLEOTIDE SEQUENCE [LARGE SCALE GENOMIC DNA]</scope>
    <source>
        <strain evidence="3">KCTC 33522</strain>
    </source>
</reference>
<dbReference type="InterPro" id="IPR002575">
    <property type="entry name" value="Aminoglycoside_PTrfase"/>
</dbReference>
<name>A0ABW5Y3R9_9BACL</name>
<evidence type="ECO:0000259" key="1">
    <source>
        <dbReference type="Pfam" id="PF01636"/>
    </source>
</evidence>
<sequence length="280" mass="33135">MEKIKKITKGFSGEEKWLVHYEQKQCLYRQFDPQQYTQKKQEFSLLQQLFSTGTQTYEPLEIGPNYMITSFLEGLDAEDTIGTLTATEQYQVGVDASADLRRIHAIKAKENTWASYQKAKYERYRKTYHEREYTYDFMPAVEQFINAHLHLLNGRPTHLQHDDFHLPNLIIHNRHYAGVIDFGRFDWGDPVWDFVKLGLFSREHSIPFCMGLLEGYYDHHLPDDFWTLYTLYAGMLAFSSIIWADNIGQLQTTLPHVERMIQDHHGFQHIIPSWFKSIKF</sequence>
<dbReference type="Pfam" id="PF01636">
    <property type="entry name" value="APH"/>
    <property type="match status" value="1"/>
</dbReference>
<dbReference type="EMBL" id="JBHUOR010000131">
    <property type="protein sequence ID" value="MFD2869932.1"/>
    <property type="molecule type" value="Genomic_DNA"/>
</dbReference>